<evidence type="ECO:0000256" key="11">
    <source>
        <dbReference type="ARBA" id="ARBA00022932"/>
    </source>
</evidence>
<dbReference type="FunFam" id="1.10.150.20:FF:000002">
    <property type="entry name" value="DNA polymerase I"/>
    <property type="match status" value="1"/>
</dbReference>
<proteinExistence type="inferred from homology"/>
<dbReference type="FunFam" id="1.10.150.20:FF:000003">
    <property type="entry name" value="DNA polymerase I"/>
    <property type="match status" value="1"/>
</dbReference>
<comment type="catalytic activity">
    <reaction evidence="14 16">
        <text>DNA(n) + a 2'-deoxyribonucleoside 5'-triphosphate = DNA(n+1) + diphosphate</text>
        <dbReference type="Rhea" id="RHEA:22508"/>
        <dbReference type="Rhea" id="RHEA-COMP:17339"/>
        <dbReference type="Rhea" id="RHEA-COMP:17340"/>
        <dbReference type="ChEBI" id="CHEBI:33019"/>
        <dbReference type="ChEBI" id="CHEBI:61560"/>
        <dbReference type="ChEBI" id="CHEBI:173112"/>
        <dbReference type="EC" id="2.7.7.7"/>
    </reaction>
</comment>
<dbReference type="EC" id="2.7.7.7" evidence="2 15"/>
<dbReference type="SMART" id="SM00279">
    <property type="entry name" value="HhH2"/>
    <property type="match status" value="1"/>
</dbReference>
<dbReference type="SMART" id="SM00475">
    <property type="entry name" value="53EXOc"/>
    <property type="match status" value="1"/>
</dbReference>
<dbReference type="GO" id="GO:0008409">
    <property type="term" value="F:5'-3' exonuclease activity"/>
    <property type="evidence" value="ECO:0007669"/>
    <property type="project" value="UniProtKB-UniRule"/>
</dbReference>
<dbReference type="InterPro" id="IPR002421">
    <property type="entry name" value="5-3_exonuclease"/>
</dbReference>
<evidence type="ECO:0000256" key="14">
    <source>
        <dbReference type="ARBA" id="ARBA00049244"/>
    </source>
</evidence>
<organism evidence="20">
    <name type="scientific">uncultured Planctomycetales bacterium HF0500_02G17</name>
    <dbReference type="NCBI Taxonomy" id="723608"/>
    <lineage>
        <taxon>Bacteria</taxon>
        <taxon>Pseudomonadati</taxon>
        <taxon>Planctomycetota</taxon>
        <taxon>Planctomycetia</taxon>
        <taxon>Planctomycetales</taxon>
        <taxon>environmental samples</taxon>
    </lineage>
</organism>
<dbReference type="SMART" id="SM00474">
    <property type="entry name" value="35EXOc"/>
    <property type="match status" value="1"/>
</dbReference>
<gene>
    <name evidence="16" type="primary">polA</name>
</gene>
<dbReference type="SUPFAM" id="SSF56672">
    <property type="entry name" value="DNA/RNA polymerases"/>
    <property type="match status" value="1"/>
</dbReference>
<evidence type="ECO:0000256" key="9">
    <source>
        <dbReference type="ARBA" id="ARBA00022801"/>
    </source>
</evidence>
<dbReference type="InterPro" id="IPR008918">
    <property type="entry name" value="HhH2"/>
</dbReference>
<keyword evidence="7" id="KW-0540">Nuclease</keyword>
<accession>E7C4L4</accession>
<protein>
    <recommendedName>
        <fullName evidence="3 15">DNA polymerase I</fullName>
        <ecNumber evidence="2 15">2.7.7.7</ecNumber>
    </recommendedName>
</protein>
<dbReference type="InterPro" id="IPR029060">
    <property type="entry name" value="PIN-like_dom_sf"/>
</dbReference>
<evidence type="ECO:0000256" key="12">
    <source>
        <dbReference type="ARBA" id="ARBA00023125"/>
    </source>
</evidence>
<evidence type="ECO:0000256" key="7">
    <source>
        <dbReference type="ARBA" id="ARBA00022722"/>
    </source>
</evidence>
<dbReference type="GO" id="GO:0006261">
    <property type="term" value="P:DNA-templated DNA replication"/>
    <property type="evidence" value="ECO:0007669"/>
    <property type="project" value="UniProtKB-UniRule"/>
</dbReference>
<dbReference type="PANTHER" id="PTHR10133:SF27">
    <property type="entry name" value="DNA POLYMERASE NU"/>
    <property type="match status" value="1"/>
</dbReference>
<keyword evidence="4 16" id="KW-0808">Transferase</keyword>
<dbReference type="GO" id="GO:0006302">
    <property type="term" value="P:double-strand break repair"/>
    <property type="evidence" value="ECO:0007669"/>
    <property type="project" value="TreeGrafter"/>
</dbReference>
<keyword evidence="10 16" id="KW-0269">Exonuclease</keyword>
<keyword evidence="13 16" id="KW-0234">DNA repair</keyword>
<name>E7C4L4_9BACT</name>
<dbReference type="SMART" id="SM00482">
    <property type="entry name" value="POLAc"/>
    <property type="match status" value="1"/>
</dbReference>
<feature type="domain" description="5'-3' exonuclease" evidence="18">
    <location>
        <begin position="1"/>
        <end position="280"/>
    </location>
</feature>
<dbReference type="Pfam" id="PF01367">
    <property type="entry name" value="5_3_exonuc"/>
    <property type="match status" value="1"/>
</dbReference>
<dbReference type="InterPro" id="IPR036279">
    <property type="entry name" value="5-3_exonuclease_C_sf"/>
</dbReference>
<dbReference type="Pfam" id="PF00476">
    <property type="entry name" value="DNA_pol_A"/>
    <property type="match status" value="1"/>
</dbReference>
<dbReference type="EMBL" id="GU567984">
    <property type="protein sequence ID" value="ADI22388.1"/>
    <property type="molecule type" value="Genomic_DNA"/>
</dbReference>
<dbReference type="Gene3D" id="1.10.150.20">
    <property type="entry name" value="5' to 3' exonuclease, C-terminal subdomain"/>
    <property type="match status" value="2"/>
</dbReference>
<evidence type="ECO:0000256" key="10">
    <source>
        <dbReference type="ARBA" id="ARBA00022839"/>
    </source>
</evidence>
<dbReference type="InterPro" id="IPR002562">
    <property type="entry name" value="3'-5'_exonuclease_dom"/>
</dbReference>
<dbReference type="InterPro" id="IPR020046">
    <property type="entry name" value="5-3_exonucl_a-hlix_arch_N"/>
</dbReference>
<dbReference type="CDD" id="cd06139">
    <property type="entry name" value="DNA_polA_I_Ecoli_like_exo"/>
    <property type="match status" value="1"/>
</dbReference>
<dbReference type="InterPro" id="IPR012337">
    <property type="entry name" value="RNaseH-like_sf"/>
</dbReference>
<evidence type="ECO:0000256" key="1">
    <source>
        <dbReference type="ARBA" id="ARBA00007705"/>
    </source>
</evidence>
<dbReference type="GO" id="GO:0003677">
    <property type="term" value="F:DNA binding"/>
    <property type="evidence" value="ECO:0007669"/>
    <property type="project" value="UniProtKB-UniRule"/>
</dbReference>
<keyword evidence="9 16" id="KW-0378">Hydrolase</keyword>
<dbReference type="Gene3D" id="3.30.70.370">
    <property type="match status" value="1"/>
</dbReference>
<comment type="function">
    <text evidence="16">In addition to polymerase activity, this DNA polymerase exhibits 3'-5' and 5'-3' exonuclease activity.</text>
</comment>
<keyword evidence="6 16" id="KW-0235">DNA replication</keyword>
<sequence length="987" mass="107446">MKTLYLIDGFAQFFRAYHAIRTPMTSPVTKEPTNMTFGFVGMMLKLLRGEGQMGGPPDYVAVVIDVSGDRGTFRSQLYPEYKATRDAPPEDLMPQVERALAMLRAAGVPVLGAEGFEADDVIATIASTFSERHPDVRVRIVSKDKDLKQLLGEGVPPTEMYDVHTDEVITAETLRAEFGITPAQVIDMLALMGDTVDNVPGVPGVGPKTAAQLVAEFGSVEAVVAEVREEKAKKDWKIKGKRRENILAAAEAGVLELSRELVALRHDVPVEMDLEASATPAFRLGEWQPLLEELGFNRYQHELKLLMGGAAEDGGGAAPAGAPARRARKVQEEPGGLFAGLDDDDSGATVSEAEGDYRCVRTAAELAELVKALEAAQAIAVDTETTAIRPMRADLVGLSFAVEPGSGWYVPVRSPEPETHLDEATVLGALRPVLEDATKPKLGHNLKYDILVLRRAGVELRGHVSTVGAGDWPGGDSMIASYLVDASRSSHSMDALAMALLERRNIPISELIGTGKKQKTFDTVPLDRATPYAAEDADVTLQLCQRLLPELQEMELGALFGGLEMPLVDVLAELEWNGIRVDPDELDRQRGRIEGRVKDLRNQIADEAMGAVGREFDADSPKQLAGVLFNKPDAADPGLGLRVIKRGKTGPSTDAEVLEKLSQDASVKTPIPDLILEYRQLTKLVNTYLVNLVEEIDPRTKRIHASFNQTVAATGRLSSSDPNLQNIPIRTELGREIRKAFVAEPGHLLVAADYSQIELRLLAHLSRDPALIEAFREGQDIHAAVAAQIHDVPLAEVSREQRNGAKMVNFGIVYGVTAFGLARRLGVSNSEAGEIIDGYKRRFAGITTFLEECIAQAHAQGYVETMMKRRRPIPDIDSRDQNRRALAERMAINSVVQGSAADLIKIAMVDLHRRLSPRAAAWREGAGPEIEGVRMLLQIHDELVFEAPKDRAEAVRDLIVARMEAAMALDVPLVADASVSGDWFGAK</sequence>
<dbReference type="InterPro" id="IPR001098">
    <property type="entry name" value="DNA-dir_DNA_pol_A_palm_dom"/>
</dbReference>
<dbReference type="Gene3D" id="3.30.420.10">
    <property type="entry name" value="Ribonuclease H-like superfamily/Ribonuclease H"/>
    <property type="match status" value="1"/>
</dbReference>
<dbReference type="PANTHER" id="PTHR10133">
    <property type="entry name" value="DNA POLYMERASE I"/>
    <property type="match status" value="1"/>
</dbReference>
<dbReference type="PRINTS" id="PR00868">
    <property type="entry name" value="DNAPOLI"/>
</dbReference>
<evidence type="ECO:0000256" key="13">
    <source>
        <dbReference type="ARBA" id="ARBA00023204"/>
    </source>
</evidence>
<dbReference type="InterPro" id="IPR043502">
    <property type="entry name" value="DNA/RNA_pol_sf"/>
</dbReference>
<reference evidence="20" key="1">
    <citation type="submission" date="2010-01" db="EMBL/GenBank/DDBJ databases">
        <title>Genome fragments of uncultured bacteria from the North Pacific subtropical Gyre.</title>
        <authorList>
            <person name="Pham V.D."/>
            <person name="Delong E.F."/>
        </authorList>
    </citation>
    <scope>NUCLEOTIDE SEQUENCE</scope>
</reference>
<keyword evidence="8 16" id="KW-0227">DNA damage</keyword>
<dbReference type="Gene3D" id="3.40.50.1010">
    <property type="entry name" value="5'-nuclease"/>
    <property type="match status" value="1"/>
</dbReference>
<evidence type="ECO:0000256" key="4">
    <source>
        <dbReference type="ARBA" id="ARBA00022679"/>
    </source>
</evidence>
<evidence type="ECO:0000256" key="6">
    <source>
        <dbReference type="ARBA" id="ARBA00022705"/>
    </source>
</evidence>
<dbReference type="CDD" id="cd08637">
    <property type="entry name" value="DNA_pol_A_pol_I_C"/>
    <property type="match status" value="1"/>
</dbReference>
<dbReference type="GO" id="GO:0003887">
    <property type="term" value="F:DNA-directed DNA polymerase activity"/>
    <property type="evidence" value="ECO:0007669"/>
    <property type="project" value="UniProtKB-UniRule"/>
</dbReference>
<dbReference type="SUPFAM" id="SSF53098">
    <property type="entry name" value="Ribonuclease H-like"/>
    <property type="match status" value="1"/>
</dbReference>
<evidence type="ECO:0000256" key="16">
    <source>
        <dbReference type="RuleBase" id="RU004460"/>
    </source>
</evidence>
<dbReference type="Pfam" id="PF01612">
    <property type="entry name" value="DNA_pol_A_exo1"/>
    <property type="match status" value="1"/>
</dbReference>
<dbReference type="SUPFAM" id="SSF47807">
    <property type="entry name" value="5' to 3' exonuclease, C-terminal subdomain"/>
    <property type="match status" value="1"/>
</dbReference>
<evidence type="ECO:0000259" key="18">
    <source>
        <dbReference type="SMART" id="SM00475"/>
    </source>
</evidence>
<evidence type="ECO:0000256" key="3">
    <source>
        <dbReference type="ARBA" id="ARBA00020311"/>
    </source>
</evidence>
<evidence type="ECO:0000313" key="20">
    <source>
        <dbReference type="EMBL" id="ADI22388.1"/>
    </source>
</evidence>
<evidence type="ECO:0000259" key="17">
    <source>
        <dbReference type="SMART" id="SM00474"/>
    </source>
</evidence>
<comment type="similarity">
    <text evidence="1 16">Belongs to the DNA polymerase type-A family.</text>
</comment>
<dbReference type="InterPro" id="IPR020045">
    <property type="entry name" value="DNA_polI_H3TH"/>
</dbReference>
<dbReference type="AlphaFoldDB" id="E7C4L4"/>
<dbReference type="CDD" id="cd09859">
    <property type="entry name" value="PIN_53EXO"/>
    <property type="match status" value="1"/>
</dbReference>
<evidence type="ECO:0000256" key="5">
    <source>
        <dbReference type="ARBA" id="ARBA00022695"/>
    </source>
</evidence>
<dbReference type="NCBIfam" id="TIGR00593">
    <property type="entry name" value="pola"/>
    <property type="match status" value="1"/>
</dbReference>
<keyword evidence="11 16" id="KW-0239">DNA-directed DNA polymerase</keyword>
<dbReference type="Gene3D" id="1.20.1060.10">
    <property type="entry name" value="Taq DNA Polymerase, Chain T, domain 4"/>
    <property type="match status" value="1"/>
</dbReference>
<dbReference type="InterPro" id="IPR036397">
    <property type="entry name" value="RNaseH_sf"/>
</dbReference>
<dbReference type="NCBIfam" id="NF004397">
    <property type="entry name" value="PRK05755.1"/>
    <property type="match status" value="1"/>
</dbReference>
<keyword evidence="12 16" id="KW-0238">DNA-binding</keyword>
<evidence type="ECO:0000256" key="2">
    <source>
        <dbReference type="ARBA" id="ARBA00012417"/>
    </source>
</evidence>
<dbReference type="InterPro" id="IPR018320">
    <property type="entry name" value="DNA_polymerase_1"/>
</dbReference>
<dbReference type="InterPro" id="IPR002298">
    <property type="entry name" value="DNA_polymerase_A"/>
</dbReference>
<keyword evidence="5 16" id="KW-0548">Nucleotidyltransferase</keyword>
<dbReference type="CDD" id="cd09898">
    <property type="entry name" value="H3TH_53EXO"/>
    <property type="match status" value="1"/>
</dbReference>
<dbReference type="Pfam" id="PF02739">
    <property type="entry name" value="5_3_exonuc_N"/>
    <property type="match status" value="1"/>
</dbReference>
<feature type="domain" description="3'-5' exonuclease" evidence="17">
    <location>
        <begin position="357"/>
        <end position="552"/>
    </location>
</feature>
<dbReference type="GO" id="GO:0008408">
    <property type="term" value="F:3'-5' exonuclease activity"/>
    <property type="evidence" value="ECO:0007669"/>
    <property type="project" value="UniProtKB-UniRule"/>
</dbReference>
<feature type="domain" description="DNA-directed DNA polymerase family A palm" evidence="19">
    <location>
        <begin position="734"/>
        <end position="951"/>
    </location>
</feature>
<evidence type="ECO:0000256" key="8">
    <source>
        <dbReference type="ARBA" id="ARBA00022763"/>
    </source>
</evidence>
<evidence type="ECO:0000259" key="19">
    <source>
        <dbReference type="SMART" id="SM00482"/>
    </source>
</evidence>
<dbReference type="SUPFAM" id="SSF88723">
    <property type="entry name" value="PIN domain-like"/>
    <property type="match status" value="1"/>
</dbReference>
<evidence type="ECO:0000256" key="15">
    <source>
        <dbReference type="NCBIfam" id="TIGR00593"/>
    </source>
</evidence>